<comment type="subcellular location">
    <subcellularLocation>
        <location evidence="1">Nucleus</location>
    </subcellularLocation>
</comment>
<dbReference type="FunFam" id="2.20.25.80:FF:000007">
    <property type="entry name" value="WRKY transcription factor 22"/>
    <property type="match status" value="1"/>
</dbReference>
<name>A0A4U5PKN5_POPAL</name>
<dbReference type="Pfam" id="PF03106">
    <property type="entry name" value="WRKY"/>
    <property type="match status" value="1"/>
</dbReference>
<evidence type="ECO:0000256" key="7">
    <source>
        <dbReference type="SAM" id="MobiDB-lite"/>
    </source>
</evidence>
<dbReference type="SMART" id="SM00774">
    <property type="entry name" value="WRKY"/>
    <property type="match status" value="1"/>
</dbReference>
<dbReference type="PANTHER" id="PTHR32096">
    <property type="entry name" value="WRKY TRANSCRIPTION FACTOR 30-RELATED-RELATED"/>
    <property type="match status" value="1"/>
</dbReference>
<dbReference type="AlphaFoldDB" id="A0A4U5PKN5"/>
<organism evidence="9">
    <name type="scientific">Populus alba</name>
    <name type="common">White poplar</name>
    <dbReference type="NCBI Taxonomy" id="43335"/>
    <lineage>
        <taxon>Eukaryota</taxon>
        <taxon>Viridiplantae</taxon>
        <taxon>Streptophyta</taxon>
        <taxon>Embryophyta</taxon>
        <taxon>Tracheophyta</taxon>
        <taxon>Spermatophyta</taxon>
        <taxon>Magnoliopsida</taxon>
        <taxon>eudicotyledons</taxon>
        <taxon>Gunneridae</taxon>
        <taxon>Pentapetalae</taxon>
        <taxon>rosids</taxon>
        <taxon>fabids</taxon>
        <taxon>Malpighiales</taxon>
        <taxon>Salicaceae</taxon>
        <taxon>Saliceae</taxon>
        <taxon>Populus</taxon>
    </lineage>
</organism>
<keyword evidence="2" id="KW-0805">Transcription regulation</keyword>
<keyword evidence="5" id="KW-0539">Nucleus</keyword>
<feature type="region of interest" description="Disordered" evidence="7">
    <location>
        <begin position="106"/>
        <end position="144"/>
    </location>
</feature>
<dbReference type="GO" id="GO:0003700">
    <property type="term" value="F:DNA-binding transcription factor activity"/>
    <property type="evidence" value="ECO:0007669"/>
    <property type="project" value="InterPro"/>
</dbReference>
<evidence type="ECO:0000256" key="1">
    <source>
        <dbReference type="ARBA" id="ARBA00004123"/>
    </source>
</evidence>
<evidence type="ECO:0000256" key="4">
    <source>
        <dbReference type="ARBA" id="ARBA00023163"/>
    </source>
</evidence>
<feature type="region of interest" description="Disordered" evidence="7">
    <location>
        <begin position="236"/>
        <end position="255"/>
    </location>
</feature>
<evidence type="ECO:0000259" key="8">
    <source>
        <dbReference type="PROSITE" id="PS50811"/>
    </source>
</evidence>
<dbReference type="SUPFAM" id="SSF118290">
    <property type="entry name" value="WRKY DNA-binding domain"/>
    <property type="match status" value="1"/>
</dbReference>
<dbReference type="STRING" id="43335.A0A4U5PKN5"/>
<dbReference type="InterPro" id="IPR036576">
    <property type="entry name" value="WRKY_dom_sf"/>
</dbReference>
<dbReference type="Gene3D" id="2.20.25.80">
    <property type="entry name" value="WRKY domain"/>
    <property type="match status" value="1"/>
</dbReference>
<accession>A0A4U5PKN5</accession>
<evidence type="ECO:0000256" key="5">
    <source>
        <dbReference type="ARBA" id="ARBA00023242"/>
    </source>
</evidence>
<dbReference type="GO" id="GO:0000976">
    <property type="term" value="F:transcription cis-regulatory region binding"/>
    <property type="evidence" value="ECO:0007669"/>
    <property type="project" value="TreeGrafter"/>
</dbReference>
<evidence type="ECO:0000256" key="2">
    <source>
        <dbReference type="ARBA" id="ARBA00023015"/>
    </source>
</evidence>
<sequence>MSSESVRMEESWDLQAVVRSGCSANYQEFANIMNNPPSLFAPLSFDQNELLNSQETYETPTDLDELDGLYRPFYPVLHQTLNSSQNNILGTCTNTTSMSVRKEVKERQKVQKKKPPSEPATCPNSSIDATGAAKSKRRENQHKRVVQHVKEDGLSSDMWAWRKYGQKPIKGSPYPRSYYRCSSLKGCLARKQVERSSTDPSIFIITYTAEHSHAHPTRRSSLAGSTRIKRAAIPKGTTPSIEPTMPTIKDQRSPNFDGLISPTTPSMTSIDDEFVQNLSIKNEELLDQGQILEENESTENFVPDIVFSDDLFPTLEDLEGFLLDQ</sequence>
<dbReference type="InterPro" id="IPR003657">
    <property type="entry name" value="WRKY_dom"/>
</dbReference>
<evidence type="ECO:0000313" key="9">
    <source>
        <dbReference type="EMBL" id="TKR97537.1"/>
    </source>
</evidence>
<dbReference type="EMBL" id="RCHU01000718">
    <property type="protein sequence ID" value="TKR97537.1"/>
    <property type="molecule type" value="Genomic_DNA"/>
</dbReference>
<keyword evidence="3" id="KW-0238">DNA-binding</keyword>
<dbReference type="PANTHER" id="PTHR32096:SF127">
    <property type="entry name" value="WRKY DOMAIN-CONTAINING PROTEIN"/>
    <property type="match status" value="1"/>
</dbReference>
<protein>
    <recommendedName>
        <fullName evidence="8">WRKY domain-containing protein</fullName>
    </recommendedName>
</protein>
<evidence type="ECO:0000256" key="6">
    <source>
        <dbReference type="ARBA" id="ARBA00060761"/>
    </source>
</evidence>
<feature type="compositionally biased region" description="Basic residues" evidence="7">
    <location>
        <begin position="134"/>
        <end position="144"/>
    </location>
</feature>
<feature type="domain" description="WRKY" evidence="8">
    <location>
        <begin position="150"/>
        <end position="216"/>
    </location>
</feature>
<proteinExistence type="inferred from homology"/>
<gene>
    <name evidence="9" type="ORF">D5086_0000211820</name>
</gene>
<reference evidence="9" key="1">
    <citation type="submission" date="2018-10" db="EMBL/GenBank/DDBJ databases">
        <title>Population genomic analysis revealed the cold adaptation of white poplar.</title>
        <authorList>
            <person name="Liu Y.-J."/>
        </authorList>
    </citation>
    <scope>NUCLEOTIDE SEQUENCE [LARGE SCALE GENOMIC DNA]</scope>
    <source>
        <strain evidence="9">PAL-ZL1</strain>
    </source>
</reference>
<dbReference type="GO" id="GO:0005634">
    <property type="term" value="C:nucleus"/>
    <property type="evidence" value="ECO:0007669"/>
    <property type="project" value="UniProtKB-SubCell"/>
</dbReference>
<comment type="caution">
    <text evidence="9">The sequence shown here is derived from an EMBL/GenBank/DDBJ whole genome shotgun (WGS) entry which is preliminary data.</text>
</comment>
<dbReference type="PROSITE" id="PS50811">
    <property type="entry name" value="WRKY"/>
    <property type="match status" value="1"/>
</dbReference>
<dbReference type="InterPro" id="IPR044810">
    <property type="entry name" value="WRKY_plant"/>
</dbReference>
<keyword evidence="4" id="KW-0804">Transcription</keyword>
<evidence type="ECO:0000256" key="3">
    <source>
        <dbReference type="ARBA" id="ARBA00023125"/>
    </source>
</evidence>
<comment type="similarity">
    <text evidence="6">Belongs to the WRKY group II-e family.</text>
</comment>